<sequence length="81" mass="9163">MNEPFVFWSSTIIFYLLFLCGNHGHETPKTDGSTHVVPSESVSDQQHSIELSNDSEKGKEKVSNRQPKKGNWTDLNSVWGK</sequence>
<evidence type="ECO:0000313" key="4">
    <source>
        <dbReference type="Proteomes" id="UP000887013"/>
    </source>
</evidence>
<dbReference type="EMBL" id="BMAW01034352">
    <property type="protein sequence ID" value="GFU34895.1"/>
    <property type="molecule type" value="Genomic_DNA"/>
</dbReference>
<feature type="transmembrane region" description="Helical" evidence="2">
    <location>
        <begin position="6"/>
        <end position="24"/>
    </location>
</feature>
<dbReference type="Proteomes" id="UP000887013">
    <property type="component" value="Unassembled WGS sequence"/>
</dbReference>
<proteinExistence type="predicted"/>
<comment type="caution">
    <text evidence="3">The sequence shown here is derived from an EMBL/GenBank/DDBJ whole genome shotgun (WGS) entry which is preliminary data.</text>
</comment>
<evidence type="ECO:0000256" key="1">
    <source>
        <dbReference type="SAM" id="MobiDB-lite"/>
    </source>
</evidence>
<feature type="compositionally biased region" description="Polar residues" evidence="1">
    <location>
        <begin position="40"/>
        <end position="52"/>
    </location>
</feature>
<organism evidence="3 4">
    <name type="scientific">Nephila pilipes</name>
    <name type="common">Giant wood spider</name>
    <name type="synonym">Nephila maculata</name>
    <dbReference type="NCBI Taxonomy" id="299642"/>
    <lineage>
        <taxon>Eukaryota</taxon>
        <taxon>Metazoa</taxon>
        <taxon>Ecdysozoa</taxon>
        <taxon>Arthropoda</taxon>
        <taxon>Chelicerata</taxon>
        <taxon>Arachnida</taxon>
        <taxon>Araneae</taxon>
        <taxon>Araneomorphae</taxon>
        <taxon>Entelegynae</taxon>
        <taxon>Araneoidea</taxon>
        <taxon>Nephilidae</taxon>
        <taxon>Nephila</taxon>
    </lineage>
</organism>
<evidence type="ECO:0000313" key="3">
    <source>
        <dbReference type="EMBL" id="GFU34895.1"/>
    </source>
</evidence>
<reference evidence="3" key="1">
    <citation type="submission" date="2020-08" db="EMBL/GenBank/DDBJ databases">
        <title>Multicomponent nature underlies the extraordinary mechanical properties of spider dragline silk.</title>
        <authorList>
            <person name="Kono N."/>
            <person name="Nakamura H."/>
            <person name="Mori M."/>
            <person name="Yoshida Y."/>
            <person name="Ohtoshi R."/>
            <person name="Malay A.D."/>
            <person name="Moran D.A.P."/>
            <person name="Tomita M."/>
            <person name="Numata K."/>
            <person name="Arakawa K."/>
        </authorList>
    </citation>
    <scope>NUCLEOTIDE SEQUENCE</scope>
</reference>
<keyword evidence="2" id="KW-0812">Transmembrane</keyword>
<name>A0A8X6URA2_NEPPI</name>
<keyword evidence="2" id="KW-1133">Transmembrane helix</keyword>
<feature type="compositionally biased region" description="Basic and acidic residues" evidence="1">
    <location>
        <begin position="54"/>
        <end position="63"/>
    </location>
</feature>
<dbReference type="AlphaFoldDB" id="A0A8X6URA2"/>
<protein>
    <submittedName>
        <fullName evidence="3">Uncharacterized protein</fullName>
    </submittedName>
</protein>
<keyword evidence="2" id="KW-0472">Membrane</keyword>
<keyword evidence="4" id="KW-1185">Reference proteome</keyword>
<feature type="region of interest" description="Disordered" evidence="1">
    <location>
        <begin position="27"/>
        <end position="81"/>
    </location>
</feature>
<gene>
    <name evidence="3" type="ORF">NPIL_457641</name>
</gene>
<accession>A0A8X6URA2</accession>
<evidence type="ECO:0000256" key="2">
    <source>
        <dbReference type="SAM" id="Phobius"/>
    </source>
</evidence>